<evidence type="ECO:0000313" key="3">
    <source>
        <dbReference type="Proteomes" id="UP000248729"/>
    </source>
</evidence>
<gene>
    <name evidence="2" type="ORF">DET48_11573</name>
</gene>
<feature type="transmembrane region" description="Helical" evidence="1">
    <location>
        <begin position="101"/>
        <end position="119"/>
    </location>
</feature>
<feature type="transmembrane region" description="Helical" evidence="1">
    <location>
        <begin position="125"/>
        <end position="145"/>
    </location>
</feature>
<evidence type="ECO:0000256" key="1">
    <source>
        <dbReference type="SAM" id="Phobius"/>
    </source>
</evidence>
<organism evidence="2 3">
    <name type="scientific">Vibrio diazotrophicus</name>
    <dbReference type="NCBI Taxonomy" id="685"/>
    <lineage>
        <taxon>Bacteria</taxon>
        <taxon>Pseudomonadati</taxon>
        <taxon>Pseudomonadota</taxon>
        <taxon>Gammaproteobacteria</taxon>
        <taxon>Vibrionales</taxon>
        <taxon>Vibrionaceae</taxon>
        <taxon>Vibrio</taxon>
    </lineage>
</organism>
<dbReference type="EMBL" id="QLTR01000015">
    <property type="protein sequence ID" value="RAS62142.1"/>
    <property type="molecule type" value="Genomic_DNA"/>
</dbReference>
<accession>A0A329E8V9</accession>
<reference evidence="2 3" key="1">
    <citation type="submission" date="2018-06" db="EMBL/GenBank/DDBJ databases">
        <title>Freshwater and sediment microbial communities from various areas in North America, analyzing microbe dynamics in response to fracking.</title>
        <authorList>
            <person name="Lamendella R."/>
        </authorList>
    </citation>
    <scope>NUCLEOTIDE SEQUENCE [LARGE SCALE GENOMIC DNA]</scope>
    <source>
        <strain evidence="2 3">99A</strain>
    </source>
</reference>
<keyword evidence="1" id="KW-0812">Transmembrane</keyword>
<feature type="transmembrane region" description="Helical" evidence="1">
    <location>
        <begin position="61"/>
        <end position="81"/>
    </location>
</feature>
<sequence length="149" mass="17067">MVLLTVWLVVFALSMKRLSSLARQTYRTRVQNTSNGFKSILFSILVHVTFIQLVDAPINGWLYWVFPVLNVLFVTHILLILDLVLDRYYVVDIARLTKRSILPFLLSCTVFTVLLYYSAYLNDVILRGICVTVLSLGISGFLVTYRNGK</sequence>
<comment type="caution">
    <text evidence="2">The sequence shown here is derived from an EMBL/GenBank/DDBJ whole genome shotgun (WGS) entry which is preliminary data.</text>
</comment>
<keyword evidence="1" id="KW-1133">Transmembrane helix</keyword>
<protein>
    <submittedName>
        <fullName evidence="2">Uncharacterized protein</fullName>
    </submittedName>
</protein>
<dbReference type="Proteomes" id="UP000248729">
    <property type="component" value="Unassembled WGS sequence"/>
</dbReference>
<proteinExistence type="predicted"/>
<dbReference type="AlphaFoldDB" id="A0A329E8V9"/>
<evidence type="ECO:0000313" key="2">
    <source>
        <dbReference type="EMBL" id="RAS62142.1"/>
    </source>
</evidence>
<keyword evidence="1" id="KW-0472">Membrane</keyword>
<name>A0A329E8V9_VIBDI</name>